<evidence type="ECO:0000256" key="3">
    <source>
        <dbReference type="PROSITE-ProRule" id="PRU00023"/>
    </source>
</evidence>
<protein>
    <recommendedName>
        <fullName evidence="8">NACHT domain-containing protein</fullName>
    </recommendedName>
</protein>
<dbReference type="InterPro" id="IPR054471">
    <property type="entry name" value="GPIID_WHD"/>
</dbReference>
<dbReference type="PROSITE" id="PS50088">
    <property type="entry name" value="ANK_REPEAT"/>
    <property type="match status" value="11"/>
</dbReference>
<accession>A0A8H4LEK1</accession>
<dbReference type="PROSITE" id="PS50297">
    <property type="entry name" value="ANK_REP_REGION"/>
    <property type="match status" value="8"/>
</dbReference>
<dbReference type="SMART" id="SM00248">
    <property type="entry name" value="ANK"/>
    <property type="match status" value="17"/>
</dbReference>
<feature type="domain" description="Nephrocystin 3-like N-terminal" evidence="5">
    <location>
        <begin position="226"/>
        <end position="393"/>
    </location>
</feature>
<dbReference type="InterPro" id="IPR051165">
    <property type="entry name" value="Multifunctional_ANK_Repeat"/>
</dbReference>
<feature type="repeat" description="ANK" evidence="3">
    <location>
        <begin position="991"/>
        <end position="1019"/>
    </location>
</feature>
<feature type="repeat" description="ANK" evidence="3">
    <location>
        <begin position="684"/>
        <end position="716"/>
    </location>
</feature>
<feature type="repeat" description="ANK" evidence="3">
    <location>
        <begin position="717"/>
        <end position="739"/>
    </location>
</feature>
<feature type="repeat" description="ANK" evidence="3">
    <location>
        <begin position="954"/>
        <end position="986"/>
    </location>
</feature>
<feature type="repeat" description="ANK" evidence="3">
    <location>
        <begin position="1192"/>
        <end position="1224"/>
    </location>
</feature>
<organism evidence="6 7">
    <name type="scientific">Fusarium albosuccineum</name>
    <dbReference type="NCBI Taxonomy" id="1237068"/>
    <lineage>
        <taxon>Eukaryota</taxon>
        <taxon>Fungi</taxon>
        <taxon>Dikarya</taxon>
        <taxon>Ascomycota</taxon>
        <taxon>Pezizomycotina</taxon>
        <taxon>Sordariomycetes</taxon>
        <taxon>Hypocreomycetidae</taxon>
        <taxon>Hypocreales</taxon>
        <taxon>Nectriaceae</taxon>
        <taxon>Fusarium</taxon>
        <taxon>Fusarium decemcellulare species complex</taxon>
    </lineage>
</organism>
<dbReference type="Proteomes" id="UP000554235">
    <property type="component" value="Unassembled WGS sequence"/>
</dbReference>
<dbReference type="InterPro" id="IPR002110">
    <property type="entry name" value="Ankyrin_rpt"/>
</dbReference>
<dbReference type="SUPFAM" id="SSF48403">
    <property type="entry name" value="Ankyrin repeat"/>
    <property type="match status" value="2"/>
</dbReference>
<dbReference type="AlphaFoldDB" id="A0A8H4LEK1"/>
<proteinExistence type="predicted"/>
<dbReference type="Pfam" id="PF00023">
    <property type="entry name" value="Ank"/>
    <property type="match status" value="1"/>
</dbReference>
<dbReference type="SUPFAM" id="SSF52540">
    <property type="entry name" value="P-loop containing nucleoside triphosphate hydrolases"/>
    <property type="match status" value="1"/>
</dbReference>
<keyword evidence="7" id="KW-1185">Reference proteome</keyword>
<dbReference type="Pfam" id="PF24883">
    <property type="entry name" value="NPHP3_N"/>
    <property type="match status" value="1"/>
</dbReference>
<dbReference type="Pfam" id="PF12796">
    <property type="entry name" value="Ank_2"/>
    <property type="match status" value="5"/>
</dbReference>
<feature type="domain" description="GPI inositol-deacylase winged helix" evidence="4">
    <location>
        <begin position="507"/>
        <end position="585"/>
    </location>
</feature>
<dbReference type="OrthoDB" id="1577640at2759"/>
<evidence type="ECO:0000313" key="6">
    <source>
        <dbReference type="EMBL" id="KAF4468205.1"/>
    </source>
</evidence>
<comment type="caution">
    <text evidence="6">The sequence shown here is derived from an EMBL/GenBank/DDBJ whole genome shotgun (WGS) entry which is preliminary data.</text>
</comment>
<evidence type="ECO:0008006" key="8">
    <source>
        <dbReference type="Google" id="ProtNLM"/>
    </source>
</evidence>
<feature type="repeat" description="ANK" evidence="3">
    <location>
        <begin position="1159"/>
        <end position="1191"/>
    </location>
</feature>
<evidence type="ECO:0000259" key="5">
    <source>
        <dbReference type="Pfam" id="PF24883"/>
    </source>
</evidence>
<feature type="repeat" description="ANK" evidence="3">
    <location>
        <begin position="818"/>
        <end position="851"/>
    </location>
</feature>
<feature type="repeat" description="ANK" evidence="3">
    <location>
        <begin position="785"/>
        <end position="817"/>
    </location>
</feature>
<evidence type="ECO:0000256" key="2">
    <source>
        <dbReference type="ARBA" id="ARBA00023043"/>
    </source>
</evidence>
<dbReference type="PANTHER" id="PTHR24123">
    <property type="entry name" value="ANKYRIN REPEAT-CONTAINING"/>
    <property type="match status" value="1"/>
</dbReference>
<dbReference type="PANTHER" id="PTHR24123:SF33">
    <property type="entry name" value="PROTEIN HOS4"/>
    <property type="match status" value="1"/>
</dbReference>
<name>A0A8H4LEK1_9HYPO</name>
<keyword evidence="1" id="KW-0677">Repeat</keyword>
<feature type="repeat" description="ANK" evidence="3">
    <location>
        <begin position="920"/>
        <end position="944"/>
    </location>
</feature>
<dbReference type="PRINTS" id="PR01415">
    <property type="entry name" value="ANKYRIN"/>
</dbReference>
<dbReference type="InterPro" id="IPR056884">
    <property type="entry name" value="NPHP3-like_N"/>
</dbReference>
<gene>
    <name evidence="6" type="ORF">FALBO_4914</name>
</gene>
<evidence type="ECO:0000259" key="4">
    <source>
        <dbReference type="Pfam" id="PF22939"/>
    </source>
</evidence>
<sequence length="1271" mass="140757">MADPLGIIGLIGVAAQLTQKLVELGLDWKDAPTEVRTFATELQLLKTVLSEANFNIILSSDFRDAFCGRPSVLLAQLDTTDTTDAKSLIELCRSQLEDLLAELTRSIAGGRLGWHRLKGAFLASRTRDAVKNLQRQCQMLNNMLAIDAFTITANTCQEVKLGRKEAQQFHDSMAREIFTVQGGINNISDRQDRQNDTEIRKTIVDWLTPVEFAAQQADNIQRRQPGTGEWLLNSEEYKQWAQEPGEVLFCPGIPGAGKTISTSIVINDLLTQIRGKEDKDIGVAWVYCNFKRQDEQKLDTLLLSILKQLAQAQTTFPSDLRALYKTCEEQKTRPNLEQILRVLQSVSRHSTRTFLIVDALDECQVLDGCRDRFLAELLSLRDNGSVNIYVTSRFIPDITREFDNIQCKSLEIRATPEDVRNYLRNHVTELPSFVRRSSALQEEVIKAILDAVDGMFLLAQLHLGSLIGKRSPASLKSALKKLPKGSDAYDHAYKNAMERIRGQAGDIEQLAIDVLSWIVCAFKPLTIEELRHALAVEIDNPLFDEENLPDAEDIVSSCVGLVTIDDESNIIRLVHYTAQEYFERNKNEWFREADNYMTDVCISYLTLDEFRSGDCESEEALTERLHKFPLYNHATKAWGHHARVANTVSERVLYFLTTPDLLDAASQVLADVRPDFGVHPQYTRQSTGLHFAAHFGLDKYVSLLLDAGHFADARDGNGRSPLHWAAETGHVTVIKLLLDTEVVDVNSKDNLGRTPLFLATFKECPEAVKALLDRRLVRVDVLDNGGTSPLIEACRRGQLDIAQFLLHQGANPNAPDRAGRTPLQWAALRGYVEIVEKLLSVPGIKLDTKDRWHQTPFLSAATAGHAAVLRLLANTKRIELNPRNEQGCTPLTKAAWFGRLPEVELLLSIDGIDREPVDDWGFTPLLIALRRGHDDVVKLLTPAGGLDSKTQRRYDQTMLSRAAEEGDKELAQSLLQSGADPNYETKLLAPPIVIAALHGRLEVLRLMIEAGGNVNSKAPKHQRTGLSWAAGEGTEHIISALLSAPGIIPDLADGEGRTPLYYAVRYKKIEAVKLLLAADGVDPNAKADWGRYTPLILAADEKNGEDMVDVLLRHPKTNPEAKNRDGQTALSRAASGGLDKSLNRLLSEQGIEVNTRDKHGRSALSWAAANGKLTAACSLLSSGADINSVDETGHTALMLAVLGGWHGTVQVLLDHGAAVDVGGNSWTALQLAVLEGRPKVEQLLRNHGATEPRDFFGFDMLYQDVGVFSDT</sequence>
<feature type="repeat" description="ANK" evidence="3">
    <location>
        <begin position="1055"/>
        <end position="1088"/>
    </location>
</feature>
<dbReference type="InterPro" id="IPR036770">
    <property type="entry name" value="Ankyrin_rpt-contain_sf"/>
</dbReference>
<dbReference type="Gene3D" id="1.25.40.20">
    <property type="entry name" value="Ankyrin repeat-containing domain"/>
    <property type="match status" value="2"/>
</dbReference>
<dbReference type="Pfam" id="PF22939">
    <property type="entry name" value="WHD_GPIID"/>
    <property type="match status" value="1"/>
</dbReference>
<evidence type="ECO:0000313" key="7">
    <source>
        <dbReference type="Proteomes" id="UP000554235"/>
    </source>
</evidence>
<evidence type="ECO:0000256" key="1">
    <source>
        <dbReference type="ARBA" id="ARBA00022737"/>
    </source>
</evidence>
<dbReference type="InterPro" id="IPR027417">
    <property type="entry name" value="P-loop_NTPase"/>
</dbReference>
<keyword evidence="2 3" id="KW-0040">ANK repeat</keyword>
<dbReference type="EMBL" id="JAADYS010000643">
    <property type="protein sequence ID" value="KAF4468205.1"/>
    <property type="molecule type" value="Genomic_DNA"/>
</dbReference>
<reference evidence="6 7" key="1">
    <citation type="submission" date="2020-01" db="EMBL/GenBank/DDBJ databases">
        <title>Identification and distribution of gene clusters putatively required for synthesis of sphingolipid metabolism inhibitors in phylogenetically diverse species of the filamentous fungus Fusarium.</title>
        <authorList>
            <person name="Kim H.-S."/>
            <person name="Busman M."/>
            <person name="Brown D.W."/>
            <person name="Divon H."/>
            <person name="Uhlig S."/>
            <person name="Proctor R.H."/>
        </authorList>
    </citation>
    <scope>NUCLEOTIDE SEQUENCE [LARGE SCALE GENOMIC DNA]</scope>
    <source>
        <strain evidence="6 7">NRRL 20459</strain>
    </source>
</reference>
<feature type="repeat" description="ANK" evidence="3">
    <location>
        <begin position="1125"/>
        <end position="1158"/>
    </location>
</feature>
<dbReference type="Gene3D" id="3.40.50.300">
    <property type="entry name" value="P-loop containing nucleotide triphosphate hydrolases"/>
    <property type="match status" value="1"/>
</dbReference>